<dbReference type="Pfam" id="PF08148">
    <property type="entry name" value="DSHCT"/>
    <property type="match status" value="1"/>
</dbReference>
<dbReference type="Pfam" id="PF00271">
    <property type="entry name" value="Helicase_C"/>
    <property type="match status" value="1"/>
</dbReference>
<keyword evidence="3" id="KW-0963">Cytoplasm</keyword>
<evidence type="ECO:0000256" key="2">
    <source>
        <dbReference type="ARBA" id="ARBA00010140"/>
    </source>
</evidence>
<dbReference type="Gene3D" id="1.10.3380.30">
    <property type="match status" value="2"/>
</dbReference>
<dbReference type="GO" id="GO:0003724">
    <property type="term" value="F:RNA helicase activity"/>
    <property type="evidence" value="ECO:0007669"/>
    <property type="project" value="InterPro"/>
</dbReference>
<dbReference type="InterPro" id="IPR001650">
    <property type="entry name" value="Helicase_C-like"/>
</dbReference>
<dbReference type="Pfam" id="PF21408">
    <property type="entry name" value="MTR4-like_stalk"/>
    <property type="match status" value="1"/>
</dbReference>
<keyword evidence="13" id="KW-1185">Reference proteome</keyword>
<evidence type="ECO:0000256" key="5">
    <source>
        <dbReference type="ARBA" id="ARBA00022801"/>
    </source>
</evidence>
<keyword evidence="4" id="KW-0547">Nucleotide-binding</keyword>
<dbReference type="PANTHER" id="PTHR12131:SF1">
    <property type="entry name" value="ATP-DEPENDENT RNA HELICASE SUPV3L1, MITOCHONDRIAL-RELATED"/>
    <property type="match status" value="1"/>
</dbReference>
<keyword evidence="5" id="KW-0378">Hydrolase</keyword>
<dbReference type="Gene3D" id="3.40.50.300">
    <property type="entry name" value="P-loop containing nucleotide triphosphate hydrolases"/>
    <property type="match status" value="2"/>
</dbReference>
<dbReference type="SUPFAM" id="SSF52540">
    <property type="entry name" value="P-loop containing nucleoside triphosphate hydrolases"/>
    <property type="match status" value="1"/>
</dbReference>
<dbReference type="InterPro" id="IPR025696">
    <property type="entry name" value="Beta-barrel_MTR4"/>
</dbReference>
<dbReference type="GO" id="GO:0016787">
    <property type="term" value="F:hydrolase activity"/>
    <property type="evidence" value="ECO:0007669"/>
    <property type="project" value="UniProtKB-KW"/>
</dbReference>
<dbReference type="GO" id="GO:0055087">
    <property type="term" value="C:Ski complex"/>
    <property type="evidence" value="ECO:0007669"/>
    <property type="project" value="TreeGrafter"/>
</dbReference>
<proteinExistence type="inferred from homology"/>
<feature type="compositionally biased region" description="Gly residues" evidence="9">
    <location>
        <begin position="489"/>
        <end position="501"/>
    </location>
</feature>
<dbReference type="GO" id="GO:0005524">
    <property type="term" value="F:ATP binding"/>
    <property type="evidence" value="ECO:0007669"/>
    <property type="project" value="UniProtKB-KW"/>
</dbReference>
<keyword evidence="8" id="KW-0694">RNA-binding</keyword>
<comment type="similarity">
    <text evidence="2">Belongs to the helicase family. SKI2 subfamily.</text>
</comment>
<feature type="domain" description="Helicase ATP-binding" evidence="10">
    <location>
        <begin position="257"/>
        <end position="415"/>
    </location>
</feature>
<dbReference type="GO" id="GO:0003723">
    <property type="term" value="F:RNA binding"/>
    <property type="evidence" value="ECO:0007669"/>
    <property type="project" value="UniProtKB-KW"/>
</dbReference>
<dbReference type="AlphaFoldDB" id="A0A1Y2IYI1"/>
<dbReference type="FunFam" id="3.40.50.300:FF:000354">
    <property type="entry name" value="ATP-dependent RNA helicase SKI2"/>
    <property type="match status" value="1"/>
</dbReference>
<name>A0A1Y2IYI1_TRAC3</name>
<dbReference type="STRING" id="1353009.A0A1Y2IYI1"/>
<evidence type="ECO:0000256" key="1">
    <source>
        <dbReference type="ARBA" id="ARBA00004496"/>
    </source>
</evidence>
<protein>
    <submittedName>
        <fullName evidence="12">Antiviral helicase</fullName>
    </submittedName>
</protein>
<feature type="region of interest" description="Disordered" evidence="9">
    <location>
        <begin position="458"/>
        <end position="522"/>
    </location>
</feature>
<evidence type="ECO:0000256" key="8">
    <source>
        <dbReference type="ARBA" id="ARBA00022884"/>
    </source>
</evidence>
<dbReference type="PIRSF" id="PIRSF005198">
    <property type="entry name" value="Antiviral_helicase_SKI2"/>
    <property type="match status" value="1"/>
</dbReference>
<sequence length="1227" mass="136995">MDELLDDILDPKAAHADRLLGDLGLAALPSRETVHREIEEKLLLPKEALPDHWLPSYQVHWEEKLSIPSLLKFEPCAPPTSLSFVRTGLQGRVTGYTEVSNPRVSSGLNSTALDRAPGPSRNFVRGKAGYMPFLPGGLDVLKQANDIVDFEEGSSQLRTVAPGLSRGLKLSKDGEDDADIAALGATRPGTGDNLEQPRTQLNPVTSARRQLRRAQVQKRDWAHVVDVNKPMTNFHELVPDMAHKYPFELDTFQKEAVYHLEMGDSVFVAAHTSAGKTVVAEYAIALAAKHMTRAIYTSPIKALSNQKYRDFKQTFGAASVGILTGDVQINPEANCLIMTTEILRSMLYKGADLIRDVEFVIFDEVHYVNDAERGVVWEEVIIMLPDHVNIILLSATVPNTKEFADWVGRTKKKDIYVISTAKRPVPLEHYLYAGRDLHKIVDADRNFLAQGYKGAGEALRRKQDKEREAAGLPPVQRLGAKAAAPQRGQRGGPAGRGGQRGGTSARGAPVARGGSPRTFHQPDKNLYVHLLGHLRKKALLPVVIFTFSKKRCEENAGTLTNADLCTAVEKSEIHVAIEKALSRLKGSDRHLPQIRRMRDLLSRGIGVHHGGLLPIVKEVVEILFARGLVKVLFATETFAMGVNMPAKSVVFSHIRKHDGRSFRDILPGEYTQMAGRAGRRGLDPTGTVIIVANDELPEQGILHNMILGTPSKLQSQFRLTYNMILNLLRVEALRVEEMIKRSFSENASQKLLPDNQKKVIEVGVWIHQNTFNADIYLTTWQTEKKLSSMPQLSCDVCAPDIEAYYDASFNIVEMNQRLLSMAAATPQGSKLLSSGRVVVLRDGHYKWNIGVLLKQAPSALSTSFGGEKVKLYFVLAMVSPETRMGKTDVDGQSLPPRWPPRPESLLVEEPTYDLTPIPLTSIAMVSNRSIKVETDWIVEKHRISYMNDALRSLQGVLGECLQQGSIPEVDWNRLRALDFQELLRTRNELVPRLNTFACTSCPEFEEHYTFMHAKKVLEANIAELKLAISDQNLELIPDYEQRIEVLKELKFIDDNSTVLLKGRVACEINSANELVLTELILENTLAAYEPEEVVALLSCFVFQEKTDVEPVIPPKLQEGLEAIMALADRVERVQDRHKVPGEEFRQLKPGLVEVVYEWAKGMPFEQITELTDVAEGTIVRVITRLDETCREVRDAARVIGDAELFKKMEEAQIKIKRDIVFAASLYF</sequence>
<dbReference type="GO" id="GO:0070478">
    <property type="term" value="P:nuclear-transcribed mRNA catabolic process, 3'-5' exonucleolytic nonsense-mediated decay"/>
    <property type="evidence" value="ECO:0007669"/>
    <property type="project" value="TreeGrafter"/>
</dbReference>
<dbReference type="PROSITE" id="PS51194">
    <property type="entry name" value="HELICASE_CTER"/>
    <property type="match status" value="1"/>
</dbReference>
<dbReference type="Pfam" id="PF00270">
    <property type="entry name" value="DEAD"/>
    <property type="match status" value="1"/>
</dbReference>
<reference evidence="12 13" key="1">
    <citation type="journal article" date="2015" name="Biotechnol. Biofuels">
        <title>Enhanced degradation of softwood versus hardwood by the white-rot fungus Pycnoporus coccineus.</title>
        <authorList>
            <person name="Couturier M."/>
            <person name="Navarro D."/>
            <person name="Chevret D."/>
            <person name="Henrissat B."/>
            <person name="Piumi F."/>
            <person name="Ruiz-Duenas F.J."/>
            <person name="Martinez A.T."/>
            <person name="Grigoriev I.V."/>
            <person name="Riley R."/>
            <person name="Lipzen A."/>
            <person name="Berrin J.G."/>
            <person name="Master E.R."/>
            <person name="Rosso M.N."/>
        </authorList>
    </citation>
    <scope>NUCLEOTIDE SEQUENCE [LARGE SCALE GENOMIC DNA]</scope>
    <source>
        <strain evidence="12 13">BRFM310</strain>
    </source>
</reference>
<keyword evidence="6 12" id="KW-0347">Helicase</keyword>
<accession>A0A1Y2IYI1</accession>
<dbReference type="InterPro" id="IPR040801">
    <property type="entry name" value="Ski2_N"/>
</dbReference>
<feature type="domain" description="Helicase C-terminal" evidence="11">
    <location>
        <begin position="522"/>
        <end position="728"/>
    </location>
</feature>
<dbReference type="InterPro" id="IPR014001">
    <property type="entry name" value="Helicase_ATP-bd"/>
</dbReference>
<evidence type="ECO:0000313" key="12">
    <source>
        <dbReference type="EMBL" id="OSD06176.1"/>
    </source>
</evidence>
<dbReference type="EMBL" id="KZ084091">
    <property type="protein sequence ID" value="OSD06176.1"/>
    <property type="molecule type" value="Genomic_DNA"/>
</dbReference>
<dbReference type="OrthoDB" id="64767at2759"/>
<dbReference type="Pfam" id="PF13234">
    <property type="entry name" value="MTR4_beta-barrel"/>
    <property type="match status" value="1"/>
</dbReference>
<dbReference type="InterPro" id="IPR048392">
    <property type="entry name" value="MTR4-like_stalk"/>
</dbReference>
<dbReference type="InterPro" id="IPR027417">
    <property type="entry name" value="P-loop_NTPase"/>
</dbReference>
<evidence type="ECO:0000256" key="7">
    <source>
        <dbReference type="ARBA" id="ARBA00022840"/>
    </source>
</evidence>
<dbReference type="PANTHER" id="PTHR12131">
    <property type="entry name" value="ATP-DEPENDENT RNA AND DNA HELICASE"/>
    <property type="match status" value="1"/>
</dbReference>
<evidence type="ECO:0000256" key="3">
    <source>
        <dbReference type="ARBA" id="ARBA00022490"/>
    </source>
</evidence>
<dbReference type="SMART" id="SM01142">
    <property type="entry name" value="DSHCT"/>
    <property type="match status" value="1"/>
</dbReference>
<keyword evidence="7" id="KW-0067">ATP-binding</keyword>
<dbReference type="FunFam" id="1.10.3380.30:FF:000001">
    <property type="entry name" value="Ski2 ATP-dependent RNA helicase"/>
    <property type="match status" value="1"/>
</dbReference>
<gene>
    <name evidence="12" type="ORF">PYCCODRAFT_1087296</name>
</gene>
<evidence type="ECO:0000313" key="13">
    <source>
        <dbReference type="Proteomes" id="UP000193067"/>
    </source>
</evidence>
<dbReference type="Proteomes" id="UP000193067">
    <property type="component" value="Unassembled WGS sequence"/>
</dbReference>
<dbReference type="SMART" id="SM00487">
    <property type="entry name" value="DEXDc"/>
    <property type="match status" value="1"/>
</dbReference>
<dbReference type="Pfam" id="PF17911">
    <property type="entry name" value="Ski2_N"/>
    <property type="match status" value="1"/>
</dbReference>
<organism evidence="12 13">
    <name type="scientific">Trametes coccinea (strain BRFM310)</name>
    <name type="common">Pycnoporus coccineus</name>
    <dbReference type="NCBI Taxonomy" id="1353009"/>
    <lineage>
        <taxon>Eukaryota</taxon>
        <taxon>Fungi</taxon>
        <taxon>Dikarya</taxon>
        <taxon>Basidiomycota</taxon>
        <taxon>Agaricomycotina</taxon>
        <taxon>Agaricomycetes</taxon>
        <taxon>Polyporales</taxon>
        <taxon>Polyporaceae</taxon>
        <taxon>Trametes</taxon>
    </lineage>
</organism>
<evidence type="ECO:0000259" key="11">
    <source>
        <dbReference type="PROSITE" id="PS51194"/>
    </source>
</evidence>
<dbReference type="InterPro" id="IPR011545">
    <property type="entry name" value="DEAD/DEAH_box_helicase_dom"/>
</dbReference>
<feature type="compositionally biased region" description="Low complexity" evidence="9">
    <location>
        <begin position="479"/>
        <end position="488"/>
    </location>
</feature>
<evidence type="ECO:0000256" key="6">
    <source>
        <dbReference type="ARBA" id="ARBA00022806"/>
    </source>
</evidence>
<dbReference type="FunFam" id="3.40.50.300:FF:000987">
    <property type="entry name" value="DEAD/DEAH box RNA helicase"/>
    <property type="match status" value="1"/>
</dbReference>
<dbReference type="CDD" id="cd18795">
    <property type="entry name" value="SF2_C_Ski2"/>
    <property type="match status" value="1"/>
</dbReference>
<feature type="compositionally biased region" description="Basic and acidic residues" evidence="9">
    <location>
        <begin position="458"/>
        <end position="469"/>
    </location>
</feature>
<dbReference type="InterPro" id="IPR016438">
    <property type="entry name" value="SKI2-like"/>
</dbReference>
<dbReference type="InterPro" id="IPR050699">
    <property type="entry name" value="RNA-DNA_Helicase"/>
</dbReference>
<comment type="subcellular location">
    <subcellularLocation>
        <location evidence="1">Cytoplasm</location>
    </subcellularLocation>
</comment>
<evidence type="ECO:0000256" key="9">
    <source>
        <dbReference type="SAM" id="MobiDB-lite"/>
    </source>
</evidence>
<dbReference type="SMART" id="SM00490">
    <property type="entry name" value="HELICc"/>
    <property type="match status" value="1"/>
</dbReference>
<dbReference type="PROSITE" id="PS51192">
    <property type="entry name" value="HELICASE_ATP_BIND_1"/>
    <property type="match status" value="1"/>
</dbReference>
<evidence type="ECO:0000259" key="10">
    <source>
        <dbReference type="PROSITE" id="PS51192"/>
    </source>
</evidence>
<dbReference type="InterPro" id="IPR012961">
    <property type="entry name" value="Ski2/MTR4_C"/>
</dbReference>
<dbReference type="Gene3D" id="1.20.1500.20">
    <property type="match status" value="1"/>
</dbReference>
<evidence type="ECO:0000256" key="4">
    <source>
        <dbReference type="ARBA" id="ARBA00022741"/>
    </source>
</evidence>